<comment type="caution">
    <text evidence="1">The sequence shown here is derived from an EMBL/GenBank/DDBJ whole genome shotgun (WGS) entry which is preliminary data.</text>
</comment>
<proteinExistence type="predicted"/>
<gene>
    <name evidence="1" type="ORF">FHS79_002951</name>
</gene>
<accession>A0A841L8K1</accession>
<dbReference type="EMBL" id="JACIIV010000023">
    <property type="protein sequence ID" value="MBB6228760.1"/>
    <property type="molecule type" value="Genomic_DNA"/>
</dbReference>
<evidence type="ECO:0000313" key="1">
    <source>
        <dbReference type="EMBL" id="MBB6228760.1"/>
    </source>
</evidence>
<reference evidence="1 2" key="1">
    <citation type="submission" date="2020-08" db="EMBL/GenBank/DDBJ databases">
        <title>Genomic Encyclopedia of Type Strains, Phase IV (KMG-IV): sequencing the most valuable type-strain genomes for metagenomic binning, comparative biology and taxonomic classification.</title>
        <authorList>
            <person name="Goeker M."/>
        </authorList>
    </citation>
    <scope>NUCLEOTIDE SEQUENCE [LARGE SCALE GENOMIC DNA]</scope>
    <source>
        <strain evidence="1 2">DSM 102189</strain>
    </source>
</reference>
<dbReference type="AlphaFoldDB" id="A0A841L8K1"/>
<sequence>MGLGERLGGGDGDRAEVSLRRLGPQAPDPIIGVLQSLACQIFAEADEWGLATVLAVKLVFAIGCWI</sequence>
<name>A0A841L8K1_9SPHN</name>
<protein>
    <submittedName>
        <fullName evidence="1">Uncharacterized protein</fullName>
    </submittedName>
</protein>
<evidence type="ECO:0000313" key="2">
    <source>
        <dbReference type="Proteomes" id="UP000538147"/>
    </source>
</evidence>
<keyword evidence="2" id="KW-1185">Reference proteome</keyword>
<organism evidence="1 2">
    <name type="scientific">Polymorphobacter multimanifer</name>
    <dbReference type="NCBI Taxonomy" id="1070431"/>
    <lineage>
        <taxon>Bacteria</taxon>
        <taxon>Pseudomonadati</taxon>
        <taxon>Pseudomonadota</taxon>
        <taxon>Alphaproteobacteria</taxon>
        <taxon>Sphingomonadales</taxon>
        <taxon>Sphingosinicellaceae</taxon>
        <taxon>Polymorphobacter</taxon>
    </lineage>
</organism>
<dbReference type="Proteomes" id="UP000538147">
    <property type="component" value="Unassembled WGS sequence"/>
</dbReference>